<dbReference type="AlphaFoldDB" id="A0A2L1GQN4"/>
<dbReference type="RefSeq" id="WP_104937156.1">
    <property type="nucleotide sequence ID" value="NZ_CP021255.1"/>
</dbReference>
<dbReference type="InterPro" id="IPR011060">
    <property type="entry name" value="RibuloseP-bd_barrel"/>
</dbReference>
<dbReference type="InterPro" id="IPR002028">
    <property type="entry name" value="Trp_synthase_suA"/>
</dbReference>
<dbReference type="PROSITE" id="PS00167">
    <property type="entry name" value="TRP_SYNTHASE_ALPHA"/>
    <property type="match status" value="1"/>
</dbReference>
<proteinExistence type="inferred from homology"/>
<comment type="similarity">
    <text evidence="8 9">Belongs to the TrpA family.</text>
</comment>
<dbReference type="NCBIfam" id="TIGR00262">
    <property type="entry name" value="trpA"/>
    <property type="match status" value="1"/>
</dbReference>
<dbReference type="GO" id="GO:0004834">
    <property type="term" value="F:tryptophan synthase activity"/>
    <property type="evidence" value="ECO:0007669"/>
    <property type="project" value="UniProtKB-UniRule"/>
</dbReference>
<dbReference type="HAMAP" id="MF_00131">
    <property type="entry name" value="Trp_synth_alpha"/>
    <property type="match status" value="1"/>
</dbReference>
<evidence type="ECO:0000256" key="7">
    <source>
        <dbReference type="ARBA" id="ARBA00049047"/>
    </source>
</evidence>
<name>A0A2L1GQN4_9BACT</name>
<dbReference type="KEGG" id="deo:CAY53_11080"/>
<comment type="catalytic activity">
    <reaction evidence="7 8">
        <text>(1S,2R)-1-C-(indol-3-yl)glycerol 3-phosphate + L-serine = D-glyceraldehyde 3-phosphate + L-tryptophan + H2O</text>
        <dbReference type="Rhea" id="RHEA:10532"/>
        <dbReference type="ChEBI" id="CHEBI:15377"/>
        <dbReference type="ChEBI" id="CHEBI:33384"/>
        <dbReference type="ChEBI" id="CHEBI:57912"/>
        <dbReference type="ChEBI" id="CHEBI:58866"/>
        <dbReference type="ChEBI" id="CHEBI:59776"/>
        <dbReference type="EC" id="4.2.1.20"/>
    </reaction>
</comment>
<keyword evidence="5 8" id="KW-0057">Aromatic amino acid biosynthesis</keyword>
<evidence type="ECO:0000256" key="1">
    <source>
        <dbReference type="ARBA" id="ARBA00004733"/>
    </source>
</evidence>
<dbReference type="Proteomes" id="UP000239867">
    <property type="component" value="Chromosome"/>
</dbReference>
<evidence type="ECO:0000256" key="6">
    <source>
        <dbReference type="ARBA" id="ARBA00023239"/>
    </source>
</evidence>
<sequence>MNELERDLKERLRHKPILLMTHLMLGYPSFAVNRELVGQMAAGGVDCIELQIPFSEPIADGPAILQAGRKSLEAGTRVADCLDFGREMAAAYPAVHFFFMTYYNILFQYGERPFLERCRDIGCCGAIVPDLPPEEGASYIASSRELGLSPVSFFAPTSTDARLAANGRQGEGFVYCVARRGVTGRHTEIDADIAAYLARCRKATSLPLAVGFGISSRDDVQSLRGKADMAIVGTAAIELVDREGPAALGPYIRGLLED</sequence>
<dbReference type="EMBL" id="CP021255">
    <property type="protein sequence ID" value="AVD71948.1"/>
    <property type="molecule type" value="Genomic_DNA"/>
</dbReference>
<evidence type="ECO:0000256" key="2">
    <source>
        <dbReference type="ARBA" id="ARBA00011270"/>
    </source>
</evidence>
<dbReference type="UniPathway" id="UPA00035">
    <property type="reaction ID" value="UER00044"/>
</dbReference>
<evidence type="ECO:0000256" key="8">
    <source>
        <dbReference type="HAMAP-Rule" id="MF_00131"/>
    </source>
</evidence>
<dbReference type="PANTHER" id="PTHR43406">
    <property type="entry name" value="TRYPTOPHAN SYNTHASE, ALPHA CHAIN"/>
    <property type="match status" value="1"/>
</dbReference>
<feature type="active site" description="Proton acceptor" evidence="8">
    <location>
        <position position="60"/>
    </location>
</feature>
<evidence type="ECO:0000313" key="11">
    <source>
        <dbReference type="Proteomes" id="UP000239867"/>
    </source>
</evidence>
<keyword evidence="6 8" id="KW-0456">Lyase</keyword>
<dbReference type="InterPro" id="IPR018204">
    <property type="entry name" value="Trp_synthase_alpha_AS"/>
</dbReference>
<dbReference type="SUPFAM" id="SSF51366">
    <property type="entry name" value="Ribulose-phoshate binding barrel"/>
    <property type="match status" value="1"/>
</dbReference>
<dbReference type="GO" id="GO:0005829">
    <property type="term" value="C:cytosol"/>
    <property type="evidence" value="ECO:0007669"/>
    <property type="project" value="TreeGrafter"/>
</dbReference>
<organism evidence="10 11">
    <name type="scientific">Desulfobulbus oralis</name>
    <dbReference type="NCBI Taxonomy" id="1986146"/>
    <lineage>
        <taxon>Bacteria</taxon>
        <taxon>Pseudomonadati</taxon>
        <taxon>Thermodesulfobacteriota</taxon>
        <taxon>Desulfobulbia</taxon>
        <taxon>Desulfobulbales</taxon>
        <taxon>Desulfobulbaceae</taxon>
        <taxon>Desulfobulbus</taxon>
    </lineage>
</organism>
<evidence type="ECO:0000256" key="9">
    <source>
        <dbReference type="RuleBase" id="RU003662"/>
    </source>
</evidence>
<dbReference type="EC" id="4.2.1.20" evidence="8"/>
<evidence type="ECO:0000256" key="5">
    <source>
        <dbReference type="ARBA" id="ARBA00023141"/>
    </source>
</evidence>
<keyword evidence="4 8" id="KW-0822">Tryptophan biosynthesis</keyword>
<keyword evidence="11" id="KW-1185">Reference proteome</keyword>
<dbReference type="Gene3D" id="3.20.20.70">
    <property type="entry name" value="Aldolase class I"/>
    <property type="match status" value="1"/>
</dbReference>
<accession>A0A2L1GQN4</accession>
<dbReference type="OrthoDB" id="9804578at2"/>
<gene>
    <name evidence="8" type="primary">trpA</name>
    <name evidence="10" type="ORF">CAY53_11080</name>
</gene>
<comment type="pathway">
    <text evidence="1 8">Amino-acid biosynthesis; L-tryptophan biosynthesis; L-tryptophan from chorismate: step 5/5.</text>
</comment>
<keyword evidence="3 8" id="KW-0028">Amino-acid biosynthesis</keyword>
<evidence type="ECO:0000256" key="4">
    <source>
        <dbReference type="ARBA" id="ARBA00022822"/>
    </source>
</evidence>
<dbReference type="Pfam" id="PF00290">
    <property type="entry name" value="Trp_syntA"/>
    <property type="match status" value="1"/>
</dbReference>
<comment type="function">
    <text evidence="8">The alpha subunit is responsible for the aldol cleavage of indoleglycerol phosphate to indole and glyceraldehyde 3-phosphate.</text>
</comment>
<dbReference type="InterPro" id="IPR013785">
    <property type="entry name" value="Aldolase_TIM"/>
</dbReference>
<protein>
    <recommendedName>
        <fullName evidence="8">Tryptophan synthase alpha chain</fullName>
        <ecNumber evidence="8">4.2.1.20</ecNumber>
    </recommendedName>
</protein>
<reference evidence="10 11" key="1">
    <citation type="journal article" date="2018" name="MBio">
        <title>Insights into the evolution of host association through the isolation and characterization of a novel human periodontal pathobiont, Desulfobulbus oralis.</title>
        <authorList>
            <person name="Cross K.L."/>
            <person name="Chirania P."/>
            <person name="Xiong W."/>
            <person name="Beall C.J."/>
            <person name="Elkins J.G."/>
            <person name="Giannone R.J."/>
            <person name="Griffen A.L."/>
            <person name="Guss A.M."/>
            <person name="Hettich R.L."/>
            <person name="Joshi S.S."/>
            <person name="Mokrzan E.M."/>
            <person name="Martin R.K."/>
            <person name="Zhulin I.B."/>
            <person name="Leys E.J."/>
            <person name="Podar M."/>
        </authorList>
    </citation>
    <scope>NUCLEOTIDE SEQUENCE [LARGE SCALE GENOMIC DNA]</scope>
    <source>
        <strain evidence="10 11">ORNL</strain>
    </source>
</reference>
<comment type="subunit">
    <text evidence="2 8">Tetramer of two alpha and two beta chains.</text>
</comment>
<evidence type="ECO:0000256" key="3">
    <source>
        <dbReference type="ARBA" id="ARBA00022605"/>
    </source>
</evidence>
<dbReference type="PANTHER" id="PTHR43406:SF1">
    <property type="entry name" value="TRYPTOPHAN SYNTHASE ALPHA CHAIN, CHLOROPLASTIC"/>
    <property type="match status" value="1"/>
</dbReference>
<feature type="active site" description="Proton acceptor" evidence="8">
    <location>
        <position position="49"/>
    </location>
</feature>
<dbReference type="CDD" id="cd04724">
    <property type="entry name" value="Tryptophan_synthase_alpha"/>
    <property type="match status" value="1"/>
</dbReference>
<evidence type="ECO:0000313" key="10">
    <source>
        <dbReference type="EMBL" id="AVD71948.1"/>
    </source>
</evidence>